<accession>A0A0E2LNP5</accession>
<name>A0A0E2LNP5_PORGN</name>
<evidence type="ECO:0000313" key="3">
    <source>
        <dbReference type="Proteomes" id="UP000016630"/>
    </source>
</evidence>
<dbReference type="AlphaFoldDB" id="A0A0E2LNP5"/>
<dbReference type="Proteomes" id="UP000016630">
    <property type="component" value="Unassembled WGS sequence"/>
</dbReference>
<dbReference type="EMBL" id="AWUW01000137">
    <property type="protein sequence ID" value="ERJ64233.1"/>
    <property type="molecule type" value="Genomic_DNA"/>
</dbReference>
<gene>
    <name evidence="2" type="ORF">HMPREF1555_01958</name>
</gene>
<proteinExistence type="predicted"/>
<sequence>MRKKFSTTKTSLESFQISTCEGADPEAEETGKPGLSGRNSLFQRSNHDLYIKLFRFVYISFSFCI</sequence>
<protein>
    <submittedName>
        <fullName evidence="2">Uncharacterized protein</fullName>
    </submittedName>
</protein>
<comment type="caution">
    <text evidence="2">The sequence shown here is derived from an EMBL/GenBank/DDBJ whole genome shotgun (WGS) entry which is preliminary data.</text>
</comment>
<feature type="region of interest" description="Disordered" evidence="1">
    <location>
        <begin position="19"/>
        <end position="38"/>
    </location>
</feature>
<dbReference type="HOGENOM" id="CLU_2846089_0_0_10"/>
<organism evidence="2 3">
    <name type="scientific">Porphyromonas gingivalis F0570</name>
    <dbReference type="NCBI Taxonomy" id="1227271"/>
    <lineage>
        <taxon>Bacteria</taxon>
        <taxon>Pseudomonadati</taxon>
        <taxon>Bacteroidota</taxon>
        <taxon>Bacteroidia</taxon>
        <taxon>Bacteroidales</taxon>
        <taxon>Porphyromonadaceae</taxon>
        <taxon>Porphyromonas</taxon>
    </lineage>
</organism>
<reference evidence="2 3" key="1">
    <citation type="submission" date="2013-06" db="EMBL/GenBank/DDBJ databases">
        <authorList>
            <person name="Weinstock G."/>
            <person name="Sodergren E."/>
            <person name="Lobos E.A."/>
            <person name="Fulton L."/>
            <person name="Fulton R."/>
            <person name="Courtney L."/>
            <person name="Fronick C."/>
            <person name="O'Laughlin M."/>
            <person name="Godfrey J."/>
            <person name="Wilson R.M."/>
            <person name="Miner T."/>
            <person name="Farmer C."/>
            <person name="Delehaunty K."/>
            <person name="Cordes M."/>
            <person name="Minx P."/>
            <person name="Tomlinson C."/>
            <person name="Chen J."/>
            <person name="Wollam A."/>
            <person name="Pepin K.H."/>
            <person name="Bhonagiri V."/>
            <person name="Zhang X."/>
            <person name="Warren W."/>
            <person name="Mitreva M."/>
            <person name="Mardis E.R."/>
            <person name="Wilson R.K."/>
        </authorList>
    </citation>
    <scope>NUCLEOTIDE SEQUENCE [LARGE SCALE GENOMIC DNA]</scope>
    <source>
        <strain evidence="2 3">F0570</strain>
    </source>
</reference>
<evidence type="ECO:0000313" key="2">
    <source>
        <dbReference type="EMBL" id="ERJ64233.1"/>
    </source>
</evidence>
<evidence type="ECO:0000256" key="1">
    <source>
        <dbReference type="SAM" id="MobiDB-lite"/>
    </source>
</evidence>